<organism evidence="1 2">
    <name type="scientific">Choristoneura fumiferana</name>
    <name type="common">Spruce budworm moth</name>
    <name type="synonym">Archips fumiferana</name>
    <dbReference type="NCBI Taxonomy" id="7141"/>
    <lineage>
        <taxon>Eukaryota</taxon>
        <taxon>Metazoa</taxon>
        <taxon>Ecdysozoa</taxon>
        <taxon>Arthropoda</taxon>
        <taxon>Hexapoda</taxon>
        <taxon>Insecta</taxon>
        <taxon>Pterygota</taxon>
        <taxon>Neoptera</taxon>
        <taxon>Endopterygota</taxon>
        <taxon>Lepidoptera</taxon>
        <taxon>Glossata</taxon>
        <taxon>Ditrysia</taxon>
        <taxon>Tortricoidea</taxon>
        <taxon>Tortricidae</taxon>
        <taxon>Tortricinae</taxon>
        <taxon>Choristoneura</taxon>
    </lineage>
</organism>
<evidence type="ECO:0000313" key="1">
    <source>
        <dbReference type="EMBL" id="KAI8442418.1"/>
    </source>
</evidence>
<protein>
    <submittedName>
        <fullName evidence="1">Uncharacterized protein</fullName>
    </submittedName>
</protein>
<dbReference type="Proteomes" id="UP001064048">
    <property type="component" value="Chromosome 9"/>
</dbReference>
<reference evidence="1 2" key="1">
    <citation type="journal article" date="2022" name="Genome Biol. Evol.">
        <title>The Spruce Budworm Genome: Reconstructing the Evolutionary History of Antifreeze Proteins.</title>
        <authorList>
            <person name="Beliveau C."/>
            <person name="Gagne P."/>
            <person name="Picq S."/>
            <person name="Vernygora O."/>
            <person name="Keeling C.I."/>
            <person name="Pinkney K."/>
            <person name="Doucet D."/>
            <person name="Wen F."/>
            <person name="Johnston J.S."/>
            <person name="Maaroufi H."/>
            <person name="Boyle B."/>
            <person name="Laroche J."/>
            <person name="Dewar K."/>
            <person name="Juretic N."/>
            <person name="Blackburn G."/>
            <person name="Nisole A."/>
            <person name="Brunet B."/>
            <person name="Brandao M."/>
            <person name="Lumley L."/>
            <person name="Duan J."/>
            <person name="Quan G."/>
            <person name="Lucarotti C.J."/>
            <person name="Roe A.D."/>
            <person name="Sperling F.A.H."/>
            <person name="Levesque R.C."/>
            <person name="Cusson M."/>
        </authorList>
    </citation>
    <scope>NUCLEOTIDE SEQUENCE [LARGE SCALE GENOMIC DNA]</scope>
    <source>
        <strain evidence="1">Glfc:IPQL:Cfum</strain>
    </source>
</reference>
<evidence type="ECO:0000313" key="2">
    <source>
        <dbReference type="Proteomes" id="UP001064048"/>
    </source>
</evidence>
<sequence>MGILMESSEVNVRTCNFRGTQLFGAMGTPGDTFYSDPVHTIAINTREPEFGKIVEPIPITIKAYQQYQGHAIHGYGFPTQQMIALTSAPRIPEIEKPSTSSFTQISPVKEEPKDTQTVRPPPKKKWIKEYLEEEPKSPVSVRVVTGLSVTARSNGVVRTSPVPAAPPPAPAPAPTPALVFEPAPAPRRPPRHPLPSSTSYKNIPGRVQQAPVMGTFSLCYPSSSAVQNSWGTRLGVTAGV</sequence>
<name>A0ACC0L1C0_CHOFU</name>
<comment type="caution">
    <text evidence="1">The sequence shown here is derived from an EMBL/GenBank/DDBJ whole genome shotgun (WGS) entry which is preliminary data.</text>
</comment>
<keyword evidence="2" id="KW-1185">Reference proteome</keyword>
<gene>
    <name evidence="1" type="ORF">MSG28_005932</name>
</gene>
<dbReference type="EMBL" id="CM046109">
    <property type="protein sequence ID" value="KAI8442418.1"/>
    <property type="molecule type" value="Genomic_DNA"/>
</dbReference>
<proteinExistence type="predicted"/>
<accession>A0ACC0L1C0</accession>